<dbReference type="HAMAP" id="MF_01521">
    <property type="entry name" value="MntP_pump"/>
    <property type="match status" value="1"/>
</dbReference>
<dbReference type="InterPro" id="IPR022929">
    <property type="entry name" value="Put_MntP"/>
</dbReference>
<evidence type="ECO:0000256" key="4">
    <source>
        <dbReference type="ARBA" id="ARBA00022989"/>
    </source>
</evidence>
<feature type="transmembrane region" description="Helical" evidence="8">
    <location>
        <begin position="6"/>
        <end position="27"/>
    </location>
</feature>
<evidence type="ECO:0000256" key="6">
    <source>
        <dbReference type="ARBA" id="ARBA00023136"/>
    </source>
</evidence>
<dbReference type="EMBL" id="QYRN01000007">
    <property type="protein sequence ID" value="RIX99527.1"/>
    <property type="molecule type" value="Genomic_DNA"/>
</dbReference>
<evidence type="ECO:0000256" key="8">
    <source>
        <dbReference type="HAMAP-Rule" id="MF_01521"/>
    </source>
</evidence>
<evidence type="ECO:0000313" key="10">
    <source>
        <dbReference type="Proteomes" id="UP000265750"/>
    </source>
</evidence>
<dbReference type="PANTHER" id="PTHR35529">
    <property type="entry name" value="MANGANESE EFFLUX PUMP MNTP-RELATED"/>
    <property type="match status" value="1"/>
</dbReference>
<dbReference type="Proteomes" id="UP000265750">
    <property type="component" value="Unassembled WGS sequence"/>
</dbReference>
<comment type="caution">
    <text evidence="9">The sequence shown here is derived from an EMBL/GenBank/DDBJ whole genome shotgun (WGS) entry which is preliminary data.</text>
</comment>
<sequence>MSPFTIAVLAVSMSVDAFAVSVGRGAAIGRPRFSETLRTGAVFGVVEAITPVLGWAAGVAASSVVAAVDHWIAFCLLAAVGLHMLFSALAGKDADEAPLGRSTTVLLATAVGTSLDAMAVGVSLAFLDINIAVIAVAIGLTTFLMSSGGMLVGRLIGERFGRAAEAVAGIALVGLGASILSEHLLA</sequence>
<dbReference type="OrthoDB" id="9811590at2"/>
<gene>
    <name evidence="8" type="primary">mntP</name>
    <name evidence="9" type="ORF">D3218_13715</name>
</gene>
<evidence type="ECO:0000256" key="1">
    <source>
        <dbReference type="ARBA" id="ARBA00022448"/>
    </source>
</evidence>
<keyword evidence="7 8" id="KW-0464">Manganese</keyword>
<evidence type="ECO:0000256" key="2">
    <source>
        <dbReference type="ARBA" id="ARBA00022475"/>
    </source>
</evidence>
<evidence type="ECO:0000313" key="9">
    <source>
        <dbReference type="EMBL" id="RIX99527.1"/>
    </source>
</evidence>
<feature type="transmembrane region" description="Helical" evidence="8">
    <location>
        <begin position="39"/>
        <end position="65"/>
    </location>
</feature>
<protein>
    <recommendedName>
        <fullName evidence="8">Putative manganese efflux pump MntP</fullName>
    </recommendedName>
</protein>
<comment type="subcellular location">
    <subcellularLocation>
        <location evidence="8">Cell membrane</location>
        <topology evidence="8">Multi-pass membrane protein</topology>
    </subcellularLocation>
</comment>
<evidence type="ECO:0000256" key="7">
    <source>
        <dbReference type="ARBA" id="ARBA00023211"/>
    </source>
</evidence>
<comment type="function">
    <text evidence="8">Probably functions as a manganese efflux pump.</text>
</comment>
<dbReference type="GO" id="GO:0005886">
    <property type="term" value="C:plasma membrane"/>
    <property type="evidence" value="ECO:0007669"/>
    <property type="project" value="UniProtKB-SubCell"/>
</dbReference>
<keyword evidence="1 8" id="KW-0813">Transport</keyword>
<dbReference type="InterPro" id="IPR003810">
    <property type="entry name" value="Mntp/YtaF"/>
</dbReference>
<feature type="transmembrane region" description="Helical" evidence="8">
    <location>
        <begin position="71"/>
        <end position="91"/>
    </location>
</feature>
<proteinExistence type="inferred from homology"/>
<name>A0A3A1WGN5_9HYPH</name>
<keyword evidence="3 8" id="KW-0812">Transmembrane</keyword>
<keyword evidence="2 8" id="KW-1003">Cell membrane</keyword>
<dbReference type="PANTHER" id="PTHR35529:SF1">
    <property type="entry name" value="MANGANESE EFFLUX PUMP MNTP-RELATED"/>
    <property type="match status" value="1"/>
</dbReference>
<evidence type="ECO:0000256" key="5">
    <source>
        <dbReference type="ARBA" id="ARBA00023065"/>
    </source>
</evidence>
<organism evidence="9 10">
    <name type="scientific">Aureimonas flava</name>
    <dbReference type="NCBI Taxonomy" id="2320271"/>
    <lineage>
        <taxon>Bacteria</taxon>
        <taxon>Pseudomonadati</taxon>
        <taxon>Pseudomonadota</taxon>
        <taxon>Alphaproteobacteria</taxon>
        <taxon>Hyphomicrobiales</taxon>
        <taxon>Aurantimonadaceae</taxon>
        <taxon>Aureimonas</taxon>
    </lineage>
</organism>
<keyword evidence="5 8" id="KW-0406">Ion transport</keyword>
<keyword evidence="10" id="KW-1185">Reference proteome</keyword>
<evidence type="ECO:0000256" key="3">
    <source>
        <dbReference type="ARBA" id="ARBA00022692"/>
    </source>
</evidence>
<dbReference type="RefSeq" id="WP_119540660.1">
    <property type="nucleotide sequence ID" value="NZ_QYRN01000007.1"/>
</dbReference>
<feature type="transmembrane region" description="Helical" evidence="8">
    <location>
        <begin position="131"/>
        <end position="151"/>
    </location>
</feature>
<dbReference type="AlphaFoldDB" id="A0A3A1WGN5"/>
<accession>A0A3A1WGN5</accession>
<comment type="similarity">
    <text evidence="8">Belongs to the MntP (TC 9.B.29) family.</text>
</comment>
<keyword evidence="6 8" id="KW-0472">Membrane</keyword>
<reference evidence="10" key="1">
    <citation type="submission" date="2018-09" db="EMBL/GenBank/DDBJ databases">
        <authorList>
            <person name="Tuo L."/>
        </authorList>
    </citation>
    <scope>NUCLEOTIDE SEQUENCE [LARGE SCALE GENOMIC DNA]</scope>
    <source>
        <strain evidence="10">M2BS4Y-1</strain>
    </source>
</reference>
<dbReference type="GO" id="GO:0005384">
    <property type="term" value="F:manganese ion transmembrane transporter activity"/>
    <property type="evidence" value="ECO:0007669"/>
    <property type="project" value="UniProtKB-UniRule"/>
</dbReference>
<feature type="transmembrane region" description="Helical" evidence="8">
    <location>
        <begin position="163"/>
        <end position="181"/>
    </location>
</feature>
<dbReference type="Pfam" id="PF02659">
    <property type="entry name" value="Mntp"/>
    <property type="match status" value="1"/>
</dbReference>
<keyword evidence="4 8" id="KW-1133">Transmembrane helix</keyword>
<feature type="transmembrane region" description="Helical" evidence="8">
    <location>
        <begin position="103"/>
        <end position="125"/>
    </location>
</feature>